<feature type="transmembrane region" description="Helical" evidence="1">
    <location>
        <begin position="20"/>
        <end position="39"/>
    </location>
</feature>
<keyword evidence="1" id="KW-1133">Transmembrane helix</keyword>
<dbReference type="PANTHER" id="PTHR42852">
    <property type="entry name" value="THIOL:DISULFIDE INTERCHANGE PROTEIN DSBE"/>
    <property type="match status" value="1"/>
</dbReference>
<keyword evidence="4" id="KW-1185">Reference proteome</keyword>
<protein>
    <submittedName>
        <fullName evidence="3">TlpA family protein disulfide reductase</fullName>
    </submittedName>
</protein>
<dbReference type="RefSeq" id="WP_172160919.1">
    <property type="nucleotide sequence ID" value="NZ_CP053564.1"/>
</dbReference>
<dbReference type="PROSITE" id="PS51352">
    <property type="entry name" value="THIOREDOXIN_2"/>
    <property type="match status" value="1"/>
</dbReference>
<dbReference type="EMBL" id="CP053564">
    <property type="protein sequence ID" value="QJY47852.1"/>
    <property type="molecule type" value="Genomic_DNA"/>
</dbReference>
<dbReference type="Proteomes" id="UP000505377">
    <property type="component" value="Chromosome"/>
</dbReference>
<dbReference type="InterPro" id="IPR013766">
    <property type="entry name" value="Thioredoxin_domain"/>
</dbReference>
<evidence type="ECO:0000256" key="1">
    <source>
        <dbReference type="SAM" id="Phobius"/>
    </source>
</evidence>
<dbReference type="InterPro" id="IPR050553">
    <property type="entry name" value="Thioredoxin_ResA/DsbE_sf"/>
</dbReference>
<evidence type="ECO:0000313" key="3">
    <source>
        <dbReference type="EMBL" id="QJY47852.1"/>
    </source>
</evidence>
<dbReference type="InterPro" id="IPR017937">
    <property type="entry name" value="Thioredoxin_CS"/>
</dbReference>
<gene>
    <name evidence="3" type="ORF">HOP40_20265</name>
</gene>
<sequence length="185" mass="19408">MSESTTRPRSPRPPKRRWPLLAGIGLAVIAVLAVAYTALSPATNPTATAGSSTGVEFTATTLSGQQVEMPGGKPSVVYFFTVNCGTCGPDAQALAQLQQTTPGANFAAVDLDPNETVEDIRGFLDTNQATDLPYAIDTDSRLLSGYQITQIGVAVVLDATGNEVFRGYKPTTEQIETALTEAGAR</sequence>
<reference evidence="3 4" key="1">
    <citation type="submission" date="2020-05" db="EMBL/GenBank/DDBJ databases">
        <authorList>
            <person name="Mo P."/>
        </authorList>
    </citation>
    <scope>NUCLEOTIDE SEQUENCE [LARGE SCALE GENOMIC DNA]</scope>
    <source>
        <strain evidence="3 4">Gen01</strain>
    </source>
</reference>
<keyword evidence="1" id="KW-0812">Transmembrane</keyword>
<dbReference type="Gene3D" id="3.40.30.10">
    <property type="entry name" value="Glutaredoxin"/>
    <property type="match status" value="1"/>
</dbReference>
<organism evidence="3 4">
    <name type="scientific">Pseudonocardia broussonetiae</name>
    <dbReference type="NCBI Taxonomy" id="2736640"/>
    <lineage>
        <taxon>Bacteria</taxon>
        <taxon>Bacillati</taxon>
        <taxon>Actinomycetota</taxon>
        <taxon>Actinomycetes</taxon>
        <taxon>Pseudonocardiales</taxon>
        <taxon>Pseudonocardiaceae</taxon>
        <taxon>Pseudonocardia</taxon>
    </lineage>
</organism>
<dbReference type="PANTHER" id="PTHR42852:SF17">
    <property type="entry name" value="THIOREDOXIN-LIKE PROTEIN HI_1115"/>
    <property type="match status" value="1"/>
</dbReference>
<dbReference type="PROSITE" id="PS00194">
    <property type="entry name" value="THIOREDOXIN_1"/>
    <property type="match status" value="1"/>
</dbReference>
<dbReference type="CDD" id="cd02966">
    <property type="entry name" value="TlpA_like_family"/>
    <property type="match status" value="1"/>
</dbReference>
<feature type="domain" description="Thioredoxin" evidence="2">
    <location>
        <begin position="48"/>
        <end position="184"/>
    </location>
</feature>
<accession>A0A6M6JMK3</accession>
<evidence type="ECO:0000313" key="4">
    <source>
        <dbReference type="Proteomes" id="UP000505377"/>
    </source>
</evidence>
<dbReference type="KEGG" id="pbro:HOP40_20265"/>
<dbReference type="Pfam" id="PF13905">
    <property type="entry name" value="Thioredoxin_8"/>
    <property type="match status" value="1"/>
</dbReference>
<dbReference type="AlphaFoldDB" id="A0A6M6JMK3"/>
<name>A0A6M6JMK3_9PSEU</name>
<dbReference type="InterPro" id="IPR012336">
    <property type="entry name" value="Thioredoxin-like_fold"/>
</dbReference>
<dbReference type="SUPFAM" id="SSF52833">
    <property type="entry name" value="Thioredoxin-like"/>
    <property type="match status" value="1"/>
</dbReference>
<keyword evidence="1" id="KW-0472">Membrane</keyword>
<proteinExistence type="predicted"/>
<evidence type="ECO:0000259" key="2">
    <source>
        <dbReference type="PROSITE" id="PS51352"/>
    </source>
</evidence>
<dbReference type="InterPro" id="IPR036249">
    <property type="entry name" value="Thioredoxin-like_sf"/>
</dbReference>